<dbReference type="CDD" id="cd06446">
    <property type="entry name" value="Trp-synth_B"/>
    <property type="match status" value="1"/>
</dbReference>
<feature type="domain" description="Tryptophan synthase beta chain-like PALP" evidence="12">
    <location>
        <begin position="89"/>
        <end position="413"/>
    </location>
</feature>
<evidence type="ECO:0000313" key="14">
    <source>
        <dbReference type="Proteomes" id="UP001589833"/>
    </source>
</evidence>
<organism evidence="13 14">
    <name type="scientific">Halalkalibacter alkalisediminis</name>
    <dbReference type="NCBI Taxonomy" id="935616"/>
    <lineage>
        <taxon>Bacteria</taxon>
        <taxon>Bacillati</taxon>
        <taxon>Bacillota</taxon>
        <taxon>Bacilli</taxon>
        <taxon>Bacillales</taxon>
        <taxon>Bacillaceae</taxon>
        <taxon>Halalkalibacter</taxon>
    </lineage>
</organism>
<evidence type="ECO:0000256" key="9">
    <source>
        <dbReference type="ARBA" id="ARBA00023239"/>
    </source>
</evidence>
<comment type="pathway">
    <text evidence="2 11">Amino-acid biosynthesis; L-tryptophan biosynthesis; L-tryptophan from chorismate: step 5/5.</text>
</comment>
<reference evidence="13 14" key="1">
    <citation type="submission" date="2024-09" db="EMBL/GenBank/DDBJ databases">
        <authorList>
            <person name="Sun Q."/>
            <person name="Mori K."/>
        </authorList>
    </citation>
    <scope>NUCLEOTIDE SEQUENCE [LARGE SCALE GENOMIC DNA]</scope>
    <source>
        <strain evidence="13 14">NCAIM B.02301</strain>
    </source>
</reference>
<evidence type="ECO:0000259" key="12">
    <source>
        <dbReference type="Pfam" id="PF00291"/>
    </source>
</evidence>
<comment type="subunit">
    <text evidence="4 11">Tetramer of two alpha and two beta chains.</text>
</comment>
<keyword evidence="5 11" id="KW-0028">Amino-acid biosynthesis</keyword>
<keyword evidence="7 11" id="KW-0663">Pyridoxal phosphate</keyword>
<dbReference type="InterPro" id="IPR006653">
    <property type="entry name" value="Trp_synth_b_CS"/>
</dbReference>
<dbReference type="GO" id="GO:0004834">
    <property type="term" value="F:tryptophan synthase activity"/>
    <property type="evidence" value="ECO:0007669"/>
    <property type="project" value="UniProtKB-EC"/>
</dbReference>
<gene>
    <name evidence="11 13" type="primary">trpB</name>
    <name evidence="13" type="ORF">ACFFH4_27320</name>
</gene>
<dbReference type="PROSITE" id="PS00168">
    <property type="entry name" value="TRP_SYNTHASE_BETA"/>
    <property type="match status" value="1"/>
</dbReference>
<evidence type="ECO:0000256" key="2">
    <source>
        <dbReference type="ARBA" id="ARBA00004733"/>
    </source>
</evidence>
<evidence type="ECO:0000256" key="8">
    <source>
        <dbReference type="ARBA" id="ARBA00023141"/>
    </source>
</evidence>
<keyword evidence="8 11" id="KW-0057">Aromatic amino acid biosynthesis</keyword>
<dbReference type="Proteomes" id="UP001589833">
    <property type="component" value="Unassembled WGS sequence"/>
</dbReference>
<evidence type="ECO:0000256" key="4">
    <source>
        <dbReference type="ARBA" id="ARBA00011270"/>
    </source>
</evidence>
<dbReference type="PANTHER" id="PTHR48077">
    <property type="entry name" value="TRYPTOPHAN SYNTHASE-RELATED"/>
    <property type="match status" value="1"/>
</dbReference>
<evidence type="ECO:0000313" key="13">
    <source>
        <dbReference type="EMBL" id="MFC0562538.1"/>
    </source>
</evidence>
<dbReference type="PANTHER" id="PTHR48077:SF3">
    <property type="entry name" value="TRYPTOPHAN SYNTHASE"/>
    <property type="match status" value="1"/>
</dbReference>
<comment type="function">
    <text evidence="11">The beta subunit is responsible for the synthesis of L-tryptophan from indole and L-serine.</text>
</comment>
<comment type="catalytic activity">
    <reaction evidence="10 11">
        <text>(1S,2R)-1-C-(indol-3-yl)glycerol 3-phosphate + L-serine = D-glyceraldehyde 3-phosphate + L-tryptophan + H2O</text>
        <dbReference type="Rhea" id="RHEA:10532"/>
        <dbReference type="ChEBI" id="CHEBI:15377"/>
        <dbReference type="ChEBI" id="CHEBI:33384"/>
        <dbReference type="ChEBI" id="CHEBI:57912"/>
        <dbReference type="ChEBI" id="CHEBI:58866"/>
        <dbReference type="ChEBI" id="CHEBI:59776"/>
        <dbReference type="EC" id="4.2.1.20"/>
    </reaction>
</comment>
<evidence type="ECO:0000256" key="3">
    <source>
        <dbReference type="ARBA" id="ARBA00009982"/>
    </source>
</evidence>
<dbReference type="InterPro" id="IPR006654">
    <property type="entry name" value="Trp_synth_beta"/>
</dbReference>
<sequence>MRCSSVKHCLSQKMLGAEYVSLLVLLYGQRINDREEAAKVDGFFGQFGGAFVAETLIANLEELECEYNKVKHDVQFKGELSKLLHEFVGRPTPLTPLKRISRETGGAKIYLKREDLTHTGAHKINNALGQALLAKRMGKKRIVAETGAGQHGVAVATAASLLGLECVVYMGAVDAKRQAPNVQRMKLLGADLRLVNIGQKTLKDAISEAIRDWITNVGDTHYLLGSAVGPHPFPTIVRDFQAVIGEETRKQIVEAEGRLPDYVIACVGGGSNAIGMFQAFLDDKEVKLIGVQAAGKGIDTDAHAAPLIKGTLGIVQGVHTYMLQDEDGQIIETYSIAPGLDYPGAGPEHSYLKDSGRVEYTHINDGEALNAFEYLCQAEGILPALESSHAVAHALKVAKTMREDEIMVVNLSGRGDKDLSQAISALEHLKETEGSMV</sequence>
<evidence type="ECO:0000256" key="6">
    <source>
        <dbReference type="ARBA" id="ARBA00022822"/>
    </source>
</evidence>
<dbReference type="NCBIfam" id="TIGR00263">
    <property type="entry name" value="trpB"/>
    <property type="match status" value="1"/>
</dbReference>
<dbReference type="Pfam" id="PF00291">
    <property type="entry name" value="PALP"/>
    <property type="match status" value="1"/>
</dbReference>
<dbReference type="InterPro" id="IPR023026">
    <property type="entry name" value="Trp_synth_beta/beta-like"/>
</dbReference>
<dbReference type="SUPFAM" id="SSF53686">
    <property type="entry name" value="Tryptophan synthase beta subunit-like PLP-dependent enzymes"/>
    <property type="match status" value="1"/>
</dbReference>
<feature type="modified residue" description="N6-(pyridoxal phosphate)lysine" evidence="11">
    <location>
        <position position="123"/>
    </location>
</feature>
<keyword evidence="6 11" id="KW-0822">Tryptophan biosynthesis</keyword>
<dbReference type="InterPro" id="IPR036052">
    <property type="entry name" value="TrpB-like_PALP_sf"/>
</dbReference>
<keyword evidence="9 11" id="KW-0456">Lyase</keyword>
<accession>A0ABV6NR30</accession>
<dbReference type="EC" id="4.2.1.20" evidence="11"/>
<proteinExistence type="inferred from homology"/>
<keyword evidence="14" id="KW-1185">Reference proteome</keyword>
<evidence type="ECO:0000256" key="5">
    <source>
        <dbReference type="ARBA" id="ARBA00022605"/>
    </source>
</evidence>
<dbReference type="Gene3D" id="3.40.50.1100">
    <property type="match status" value="2"/>
</dbReference>
<comment type="similarity">
    <text evidence="3 11">Belongs to the TrpB family.</text>
</comment>
<comment type="caution">
    <text evidence="13">The sequence shown here is derived from an EMBL/GenBank/DDBJ whole genome shotgun (WGS) entry which is preliminary data.</text>
</comment>
<comment type="cofactor">
    <cofactor evidence="1 11">
        <name>pyridoxal 5'-phosphate</name>
        <dbReference type="ChEBI" id="CHEBI:597326"/>
    </cofactor>
</comment>
<evidence type="ECO:0000256" key="11">
    <source>
        <dbReference type="HAMAP-Rule" id="MF_00133"/>
    </source>
</evidence>
<protein>
    <recommendedName>
        <fullName evidence="11">Tryptophan synthase beta chain</fullName>
        <ecNumber evidence="11">4.2.1.20</ecNumber>
    </recommendedName>
</protein>
<dbReference type="InterPro" id="IPR001926">
    <property type="entry name" value="TrpB-like_PALP"/>
</dbReference>
<dbReference type="HAMAP" id="MF_00133">
    <property type="entry name" value="Trp_synth_beta"/>
    <property type="match status" value="1"/>
</dbReference>
<name>A0ABV6NR30_9BACI</name>
<evidence type="ECO:0000256" key="7">
    <source>
        <dbReference type="ARBA" id="ARBA00022898"/>
    </source>
</evidence>
<evidence type="ECO:0000256" key="10">
    <source>
        <dbReference type="ARBA" id="ARBA00049047"/>
    </source>
</evidence>
<dbReference type="PIRSF" id="PIRSF001413">
    <property type="entry name" value="Trp_syn_beta"/>
    <property type="match status" value="1"/>
</dbReference>
<dbReference type="EMBL" id="JBHLTR010000136">
    <property type="protein sequence ID" value="MFC0562538.1"/>
    <property type="molecule type" value="Genomic_DNA"/>
</dbReference>
<evidence type="ECO:0000256" key="1">
    <source>
        <dbReference type="ARBA" id="ARBA00001933"/>
    </source>
</evidence>